<dbReference type="EMBL" id="RBXP01000013">
    <property type="protein sequence ID" value="RKT59613.1"/>
    <property type="molecule type" value="Genomic_DNA"/>
</dbReference>
<dbReference type="Proteomes" id="UP000270626">
    <property type="component" value="Unassembled WGS sequence"/>
</dbReference>
<accession>A0A495WFW6</accession>
<organism evidence="1 2">
    <name type="scientific">Azonexus fungiphilus</name>
    <dbReference type="NCBI Taxonomy" id="146940"/>
    <lineage>
        <taxon>Bacteria</taxon>
        <taxon>Pseudomonadati</taxon>
        <taxon>Pseudomonadota</taxon>
        <taxon>Betaproteobacteria</taxon>
        <taxon>Rhodocyclales</taxon>
        <taxon>Azonexaceae</taxon>
        <taxon>Azonexus</taxon>
    </lineage>
</organism>
<protein>
    <submittedName>
        <fullName evidence="1">Uncharacterized protein</fullName>
    </submittedName>
</protein>
<evidence type="ECO:0000313" key="2">
    <source>
        <dbReference type="Proteomes" id="UP000270626"/>
    </source>
</evidence>
<proteinExistence type="predicted"/>
<evidence type="ECO:0000313" key="1">
    <source>
        <dbReference type="EMBL" id="RKT59613.1"/>
    </source>
</evidence>
<comment type="caution">
    <text evidence="1">The sequence shown here is derived from an EMBL/GenBank/DDBJ whole genome shotgun (WGS) entry which is preliminary data.</text>
</comment>
<reference evidence="1 2" key="1">
    <citation type="submission" date="2018-10" db="EMBL/GenBank/DDBJ databases">
        <title>Genomic Encyclopedia of Type Strains, Phase IV (KMG-IV): sequencing the most valuable type-strain genomes for metagenomic binning, comparative biology and taxonomic classification.</title>
        <authorList>
            <person name="Goeker M."/>
        </authorList>
    </citation>
    <scope>NUCLEOTIDE SEQUENCE [LARGE SCALE GENOMIC DNA]</scope>
    <source>
        <strain evidence="1 2">DSM 23841</strain>
    </source>
</reference>
<gene>
    <name evidence="1" type="ORF">DFR40_1501</name>
</gene>
<sequence>MIARLIHRLIDEELSWDSYAEILAGLPVNY</sequence>
<keyword evidence="2" id="KW-1185">Reference proteome</keyword>
<dbReference type="AlphaFoldDB" id="A0A495WFW6"/>
<name>A0A495WFW6_9RHOO</name>